<protein>
    <submittedName>
        <fullName evidence="3">Thiosulfate sulfurtransferase glpE</fullName>
        <ecNumber evidence="3">2.8.1.1</ecNumber>
    </submittedName>
</protein>
<dbReference type="CDD" id="cd00158">
    <property type="entry name" value="RHOD"/>
    <property type="match status" value="1"/>
</dbReference>
<evidence type="ECO:0000259" key="2">
    <source>
        <dbReference type="PROSITE" id="PS50206"/>
    </source>
</evidence>
<dbReference type="GO" id="GO:0004792">
    <property type="term" value="F:thiosulfate-cyanide sulfurtransferase activity"/>
    <property type="evidence" value="ECO:0007669"/>
    <property type="project" value="UniProtKB-EC"/>
</dbReference>
<dbReference type="AlphaFoldDB" id="A0A378RMZ8"/>
<dbReference type="InterPro" id="IPR036873">
    <property type="entry name" value="Rhodanese-like_dom_sf"/>
</dbReference>
<keyword evidence="4" id="KW-1185">Reference proteome</keyword>
<dbReference type="SMART" id="SM00450">
    <property type="entry name" value="RHOD"/>
    <property type="match status" value="1"/>
</dbReference>
<accession>A0A378RMZ8</accession>
<feature type="domain" description="Rhodanese" evidence="2">
    <location>
        <begin position="39"/>
        <end position="124"/>
    </location>
</feature>
<gene>
    <name evidence="3" type="primary">glpE</name>
    <name evidence="3" type="ORF">NCTC11179_01063</name>
</gene>
<dbReference type="PANTHER" id="PTHR43031:SF1">
    <property type="entry name" value="PYRIDINE NUCLEOTIDE-DISULPHIDE OXIDOREDUCTASE"/>
    <property type="match status" value="1"/>
</dbReference>
<dbReference type="EMBL" id="UGQL01000001">
    <property type="protein sequence ID" value="STZ27527.1"/>
    <property type="molecule type" value="Genomic_DNA"/>
</dbReference>
<evidence type="ECO:0000256" key="1">
    <source>
        <dbReference type="SAM" id="SignalP"/>
    </source>
</evidence>
<dbReference type="SUPFAM" id="SSF52821">
    <property type="entry name" value="Rhodanese/Cell cycle control phosphatase"/>
    <property type="match status" value="1"/>
</dbReference>
<evidence type="ECO:0000313" key="4">
    <source>
        <dbReference type="Proteomes" id="UP000255024"/>
    </source>
</evidence>
<dbReference type="EC" id="2.8.1.1" evidence="3"/>
<evidence type="ECO:0000313" key="3">
    <source>
        <dbReference type="EMBL" id="STZ27527.1"/>
    </source>
</evidence>
<dbReference type="InterPro" id="IPR001763">
    <property type="entry name" value="Rhodanese-like_dom"/>
</dbReference>
<feature type="chain" id="PRO_5016689707" evidence="1">
    <location>
        <begin position="21"/>
        <end position="124"/>
    </location>
</feature>
<keyword evidence="1" id="KW-0732">Signal</keyword>
<name>A0A378RMZ8_MYROD</name>
<dbReference type="Pfam" id="PF00581">
    <property type="entry name" value="Rhodanese"/>
    <property type="match status" value="1"/>
</dbReference>
<feature type="signal peptide" evidence="1">
    <location>
        <begin position="1"/>
        <end position="20"/>
    </location>
</feature>
<organism evidence="3 4">
    <name type="scientific">Myroides odoratus</name>
    <name type="common">Flavobacterium odoratum</name>
    <dbReference type="NCBI Taxonomy" id="256"/>
    <lineage>
        <taxon>Bacteria</taxon>
        <taxon>Pseudomonadati</taxon>
        <taxon>Bacteroidota</taxon>
        <taxon>Flavobacteriia</taxon>
        <taxon>Flavobacteriales</taxon>
        <taxon>Flavobacteriaceae</taxon>
        <taxon>Myroides</taxon>
    </lineage>
</organism>
<dbReference type="Proteomes" id="UP000255024">
    <property type="component" value="Unassembled WGS sequence"/>
</dbReference>
<dbReference type="PROSITE" id="PS50206">
    <property type="entry name" value="RHODANESE_3"/>
    <property type="match status" value="1"/>
</dbReference>
<dbReference type="InterPro" id="IPR050229">
    <property type="entry name" value="GlpE_sulfurtransferase"/>
</dbReference>
<keyword evidence="3" id="KW-0808">Transferase</keyword>
<dbReference type="Gene3D" id="3.40.250.10">
    <property type="entry name" value="Rhodanese-like domain"/>
    <property type="match status" value="1"/>
</dbReference>
<dbReference type="PANTHER" id="PTHR43031">
    <property type="entry name" value="FAD-DEPENDENT OXIDOREDUCTASE"/>
    <property type="match status" value="1"/>
</dbReference>
<reference evidence="3 4" key="1">
    <citation type="submission" date="2018-06" db="EMBL/GenBank/DDBJ databases">
        <authorList>
            <consortium name="Pathogen Informatics"/>
            <person name="Doyle S."/>
        </authorList>
    </citation>
    <scope>NUCLEOTIDE SEQUENCE [LARGE SCALE GENOMIC DNA]</scope>
    <source>
        <strain evidence="3 4">NCTC11179</strain>
    </source>
</reference>
<sequence>MKNIILTAILLMFSFFKVSAQEVKVKELVNPVAFESRIANKKVQLIDVRTPKEYKEGTILNAININFLDESFSKNIKQLDKKQPVYIFCQSGKRSAAAAEKMQEAGFDVIELAGGYKAWKAEKD</sequence>
<dbReference type="RefSeq" id="WP_115090447.1">
    <property type="nucleotide sequence ID" value="NZ_CP068107.1"/>
</dbReference>
<proteinExistence type="predicted"/>